<dbReference type="Proteomes" id="UP000886998">
    <property type="component" value="Unassembled WGS sequence"/>
</dbReference>
<dbReference type="EMBL" id="BMAV01016430">
    <property type="protein sequence ID" value="GFY67146.1"/>
    <property type="molecule type" value="Genomic_DNA"/>
</dbReference>
<dbReference type="AlphaFoldDB" id="A0A8X7CHL7"/>
<reference evidence="1" key="1">
    <citation type="submission" date="2020-08" db="EMBL/GenBank/DDBJ databases">
        <title>Multicomponent nature underlies the extraordinary mechanical properties of spider dragline silk.</title>
        <authorList>
            <person name="Kono N."/>
            <person name="Nakamura H."/>
            <person name="Mori M."/>
            <person name="Yoshida Y."/>
            <person name="Ohtoshi R."/>
            <person name="Malay A.D."/>
            <person name="Moran D.A.P."/>
            <person name="Tomita M."/>
            <person name="Numata K."/>
            <person name="Arakawa K."/>
        </authorList>
    </citation>
    <scope>NUCLEOTIDE SEQUENCE</scope>
</reference>
<comment type="caution">
    <text evidence="1">The sequence shown here is derived from an EMBL/GenBank/DDBJ whole genome shotgun (WGS) entry which is preliminary data.</text>
</comment>
<organism evidence="1 2">
    <name type="scientific">Trichonephila inaurata madagascariensis</name>
    <dbReference type="NCBI Taxonomy" id="2747483"/>
    <lineage>
        <taxon>Eukaryota</taxon>
        <taxon>Metazoa</taxon>
        <taxon>Ecdysozoa</taxon>
        <taxon>Arthropoda</taxon>
        <taxon>Chelicerata</taxon>
        <taxon>Arachnida</taxon>
        <taxon>Araneae</taxon>
        <taxon>Araneomorphae</taxon>
        <taxon>Entelegynae</taxon>
        <taxon>Araneoidea</taxon>
        <taxon>Nephilidae</taxon>
        <taxon>Trichonephila</taxon>
        <taxon>Trichonephila inaurata</taxon>
    </lineage>
</organism>
<accession>A0A8X7CHL7</accession>
<sequence>MGRFFLEVSPKIVTHMRSGLAFPCRIQEEAGNLVRCPVKKKTTCNRNPRWLMITDLHSDSLAFQVSGGAICV</sequence>
<name>A0A8X7CHL7_9ARAC</name>
<evidence type="ECO:0000313" key="2">
    <source>
        <dbReference type="Proteomes" id="UP000886998"/>
    </source>
</evidence>
<proteinExistence type="predicted"/>
<gene>
    <name evidence="1" type="ORF">TNIN_416001</name>
</gene>
<evidence type="ECO:0000313" key="1">
    <source>
        <dbReference type="EMBL" id="GFY67146.1"/>
    </source>
</evidence>
<protein>
    <submittedName>
        <fullName evidence="1">Uncharacterized protein</fullName>
    </submittedName>
</protein>
<keyword evidence="2" id="KW-1185">Reference proteome</keyword>